<dbReference type="WBParaSite" id="ASIM_0001226801-mRNA-1">
    <property type="protein sequence ID" value="ASIM_0001226801-mRNA-1"/>
    <property type="gene ID" value="ASIM_0001226801"/>
</dbReference>
<dbReference type="SMART" id="SM00028">
    <property type="entry name" value="TPR"/>
    <property type="match status" value="2"/>
</dbReference>
<evidence type="ECO:0000313" key="4">
    <source>
        <dbReference type="WBParaSite" id="ASIM_0001226801-mRNA-1"/>
    </source>
</evidence>
<dbReference type="InterPro" id="IPR052769">
    <property type="entry name" value="TPR_domain_protein"/>
</dbReference>
<evidence type="ECO:0000256" key="1">
    <source>
        <dbReference type="SAM" id="MobiDB-lite"/>
    </source>
</evidence>
<protein>
    <submittedName>
        <fullName evidence="4">Tetratricopeptide repeat protein 1 (inferred by orthology to a human protein)</fullName>
    </submittedName>
</protein>
<proteinExistence type="predicted"/>
<dbReference type="InterPro" id="IPR011990">
    <property type="entry name" value="TPR-like_helical_dom_sf"/>
</dbReference>
<keyword evidence="3" id="KW-1185">Reference proteome</keyword>
<name>A0A0M3JVL2_ANISI</name>
<feature type="region of interest" description="Disordered" evidence="1">
    <location>
        <begin position="60"/>
        <end position="121"/>
    </location>
</feature>
<dbReference type="Proteomes" id="UP000267096">
    <property type="component" value="Unassembled WGS sequence"/>
</dbReference>
<reference evidence="2 3" key="2">
    <citation type="submission" date="2018-11" db="EMBL/GenBank/DDBJ databases">
        <authorList>
            <consortium name="Pathogen Informatics"/>
        </authorList>
    </citation>
    <scope>NUCLEOTIDE SEQUENCE [LARGE SCALE GENOMIC DNA]</scope>
</reference>
<dbReference type="Gene3D" id="1.25.40.10">
    <property type="entry name" value="Tetratricopeptide repeat domain"/>
    <property type="match status" value="1"/>
</dbReference>
<gene>
    <name evidence="2" type="ORF">ASIM_LOCUS11734</name>
</gene>
<evidence type="ECO:0000313" key="2">
    <source>
        <dbReference type="EMBL" id="VDK45676.1"/>
    </source>
</evidence>
<reference evidence="4" key="1">
    <citation type="submission" date="2016-04" db="UniProtKB">
        <authorList>
            <consortium name="WormBaseParasite"/>
        </authorList>
    </citation>
    <scope>IDENTIFICATION</scope>
</reference>
<dbReference type="PANTHER" id="PTHR46014:SF1">
    <property type="entry name" value="TETRATRICOPEPTIDE REPEAT PROTEIN 1"/>
    <property type="match status" value="1"/>
</dbReference>
<evidence type="ECO:0000313" key="3">
    <source>
        <dbReference type="Proteomes" id="UP000267096"/>
    </source>
</evidence>
<dbReference type="InterPro" id="IPR019734">
    <property type="entry name" value="TPR_rpt"/>
</dbReference>
<feature type="compositionally biased region" description="Basic and acidic residues" evidence="1">
    <location>
        <begin position="72"/>
        <end position="112"/>
    </location>
</feature>
<organism evidence="4">
    <name type="scientific">Anisakis simplex</name>
    <name type="common">Herring worm</name>
    <dbReference type="NCBI Taxonomy" id="6269"/>
    <lineage>
        <taxon>Eukaryota</taxon>
        <taxon>Metazoa</taxon>
        <taxon>Ecdysozoa</taxon>
        <taxon>Nematoda</taxon>
        <taxon>Chromadorea</taxon>
        <taxon>Rhabditida</taxon>
        <taxon>Spirurina</taxon>
        <taxon>Ascaridomorpha</taxon>
        <taxon>Ascaridoidea</taxon>
        <taxon>Anisakidae</taxon>
        <taxon>Anisakis</taxon>
        <taxon>Anisakis simplex complex</taxon>
    </lineage>
</organism>
<dbReference type="PANTHER" id="PTHR46014">
    <property type="entry name" value="TETRATRICOPEPTIDE REPEAT PROTEIN 1"/>
    <property type="match status" value="1"/>
</dbReference>
<dbReference type="EMBL" id="UYRR01031097">
    <property type="protein sequence ID" value="VDK45676.1"/>
    <property type="molecule type" value="Genomic_DNA"/>
</dbReference>
<dbReference type="SUPFAM" id="SSF48452">
    <property type="entry name" value="TPR-like"/>
    <property type="match status" value="1"/>
</dbReference>
<sequence>MRSSRLCSVRNAARFIASSSSTSYFNGYIPFEKFTKSVTFDGDCGIPQAEYSNAVVESEYGNGETITESEEDKGTAEEKKNDNDKEILKLERIERENALSEEERTERRDQSNEIKNQGNQRFGEGSWEEAAALYTKALDHCPFVYSSERSIYLSNRAACYMKLAKWDVAIEDCTEAIELGAKNDKPLERRAYCYAQTEQGYENAIKDYEQLMKNSSKKAVYAQKILDLQHAINERNERVKEDVLAKLKDLGNMCLRPFGLTTDNFKLEEKPDGGYSLSMKK</sequence>
<dbReference type="OrthoDB" id="1872379at2759"/>
<dbReference type="AlphaFoldDB" id="A0A0M3JVL2"/>
<accession>A0A0M3JVL2</accession>